<proteinExistence type="predicted"/>
<dbReference type="EMBL" id="LAZR01015348">
    <property type="protein sequence ID" value="KKM13588.1"/>
    <property type="molecule type" value="Genomic_DNA"/>
</dbReference>
<sequence>MANKALDFDGTDDRVQVSSSATLDIGTGDLTIEAWVKTGLSSRGEVVERGNNVDNKGYVLYINATGEIDFGKVDGARLTSAGTVNDSAWHYIVGVRDGDYFRIYIDGVVDDNSLSGQSALNFQDAGYALFIGIRSDLTTDYLGIIDEVRISDVARTAGEISANWNSGNGKRLEVDGNTLSLWHMNEGANSTAYDETANDNDGTIIGASWVDGFPFPTGRSFGYIIG</sequence>
<feature type="domain" description="LamG-like jellyroll fold" evidence="3">
    <location>
        <begin position="28"/>
        <end position="158"/>
    </location>
</feature>
<dbReference type="InterPro" id="IPR006558">
    <property type="entry name" value="LamG-like"/>
</dbReference>
<organism evidence="4">
    <name type="scientific">marine sediment metagenome</name>
    <dbReference type="NCBI Taxonomy" id="412755"/>
    <lineage>
        <taxon>unclassified sequences</taxon>
        <taxon>metagenomes</taxon>
        <taxon>ecological metagenomes</taxon>
    </lineage>
</organism>
<evidence type="ECO:0000256" key="2">
    <source>
        <dbReference type="ARBA" id="ARBA00023157"/>
    </source>
</evidence>
<protein>
    <recommendedName>
        <fullName evidence="3">LamG-like jellyroll fold domain-containing protein</fullName>
    </recommendedName>
</protein>
<dbReference type="Pfam" id="PF13385">
    <property type="entry name" value="Laminin_G_3"/>
    <property type="match status" value="1"/>
</dbReference>
<evidence type="ECO:0000313" key="4">
    <source>
        <dbReference type="EMBL" id="KKM13588.1"/>
    </source>
</evidence>
<dbReference type="SUPFAM" id="SSF49899">
    <property type="entry name" value="Concanavalin A-like lectins/glucanases"/>
    <property type="match status" value="1"/>
</dbReference>
<dbReference type="SMART" id="SM00560">
    <property type="entry name" value="LamGL"/>
    <property type="match status" value="1"/>
</dbReference>
<accession>A0A0F9JUQ9</accession>
<comment type="caution">
    <text evidence="4">The sequence shown here is derived from an EMBL/GenBank/DDBJ whole genome shotgun (WGS) entry which is preliminary data.</text>
</comment>
<dbReference type="InterPro" id="IPR013320">
    <property type="entry name" value="ConA-like_dom_sf"/>
</dbReference>
<keyword evidence="1" id="KW-0732">Signal</keyword>
<reference evidence="4" key="1">
    <citation type="journal article" date="2015" name="Nature">
        <title>Complex archaea that bridge the gap between prokaryotes and eukaryotes.</title>
        <authorList>
            <person name="Spang A."/>
            <person name="Saw J.H."/>
            <person name="Jorgensen S.L."/>
            <person name="Zaremba-Niedzwiedzka K."/>
            <person name="Martijn J."/>
            <person name="Lind A.E."/>
            <person name="van Eijk R."/>
            <person name="Schleper C."/>
            <person name="Guy L."/>
            <person name="Ettema T.J."/>
        </authorList>
    </citation>
    <scope>NUCLEOTIDE SEQUENCE</scope>
</reference>
<keyword evidence="2" id="KW-1015">Disulfide bond</keyword>
<dbReference type="Gene3D" id="2.60.120.200">
    <property type="match status" value="1"/>
</dbReference>
<evidence type="ECO:0000256" key="1">
    <source>
        <dbReference type="ARBA" id="ARBA00022729"/>
    </source>
</evidence>
<dbReference type="AlphaFoldDB" id="A0A0F9JUQ9"/>
<gene>
    <name evidence="4" type="ORF">LCGC14_1714730</name>
</gene>
<evidence type="ECO:0000259" key="3">
    <source>
        <dbReference type="SMART" id="SM00560"/>
    </source>
</evidence>
<name>A0A0F9JUQ9_9ZZZZ</name>